<protein>
    <recommendedName>
        <fullName evidence="3">Aminoglycoside phosphotransferase</fullName>
    </recommendedName>
</protein>
<dbReference type="InterPro" id="IPR011009">
    <property type="entry name" value="Kinase-like_dom_sf"/>
</dbReference>
<dbReference type="Gene3D" id="3.90.1200.10">
    <property type="match status" value="1"/>
</dbReference>
<dbReference type="Proteomes" id="UP001501666">
    <property type="component" value="Unassembled WGS sequence"/>
</dbReference>
<proteinExistence type="predicted"/>
<evidence type="ECO:0000313" key="2">
    <source>
        <dbReference type="Proteomes" id="UP001501666"/>
    </source>
</evidence>
<reference evidence="2" key="1">
    <citation type="journal article" date="2019" name="Int. J. Syst. Evol. Microbiol.">
        <title>The Global Catalogue of Microorganisms (GCM) 10K type strain sequencing project: providing services to taxonomists for standard genome sequencing and annotation.</title>
        <authorList>
            <consortium name="The Broad Institute Genomics Platform"/>
            <consortium name="The Broad Institute Genome Sequencing Center for Infectious Disease"/>
            <person name="Wu L."/>
            <person name="Ma J."/>
        </authorList>
    </citation>
    <scope>NUCLEOTIDE SEQUENCE [LARGE SCALE GENOMIC DNA]</scope>
    <source>
        <strain evidence="2">JCM 6835</strain>
    </source>
</reference>
<keyword evidence="2" id="KW-1185">Reference proteome</keyword>
<sequence length="364" mass="41012">MSYPQSRGTYDLQVSDEIRAVLGWSEWTAEPLTHNAMNAVTKGIWRLRGDRPVILKVLTSADEGGLGWAASHDPRHWNYWRREAEVYADGLPELWKGSGLRAPELVAMVERDDGDVALYLEDAGGERLTFERHAVMARQLGRAQGGSLAPDRPWLSRSFLREYVESKDVPYELLDDEAAWRHPLVSEHFPPGLRAELVRLHRDREWFLRLMESLPRALCHLDVWPNNLLARGTETVLLDWAFAGDGALGEDIGNHVPDSAFDLFVPASELPALDRAVFGAYVRGLREAGWSGDERLVRLAVCASAVKYDWLVPMMLRAVDREQLDYGGGRPVEAARRYRERGAAMMFLAGWADEARRLADAVAL</sequence>
<dbReference type="SUPFAM" id="SSF56112">
    <property type="entry name" value="Protein kinase-like (PK-like)"/>
    <property type="match status" value="1"/>
</dbReference>
<accession>A0ABP6FNS5</accession>
<gene>
    <name evidence="1" type="ORF">GCM10010412_091420</name>
</gene>
<evidence type="ECO:0008006" key="3">
    <source>
        <dbReference type="Google" id="ProtNLM"/>
    </source>
</evidence>
<evidence type="ECO:0000313" key="1">
    <source>
        <dbReference type="EMBL" id="GAA2696893.1"/>
    </source>
</evidence>
<name>A0ABP6FNS5_9ACTN</name>
<organism evidence="1 2">
    <name type="scientific">Nonomuraea recticatena</name>
    <dbReference type="NCBI Taxonomy" id="46178"/>
    <lineage>
        <taxon>Bacteria</taxon>
        <taxon>Bacillati</taxon>
        <taxon>Actinomycetota</taxon>
        <taxon>Actinomycetes</taxon>
        <taxon>Streptosporangiales</taxon>
        <taxon>Streptosporangiaceae</taxon>
        <taxon>Nonomuraea</taxon>
    </lineage>
</organism>
<dbReference type="EMBL" id="BAAATE010000045">
    <property type="protein sequence ID" value="GAA2696893.1"/>
    <property type="molecule type" value="Genomic_DNA"/>
</dbReference>
<comment type="caution">
    <text evidence="1">The sequence shown here is derived from an EMBL/GenBank/DDBJ whole genome shotgun (WGS) entry which is preliminary data.</text>
</comment>